<feature type="non-terminal residue" evidence="2">
    <location>
        <position position="1"/>
    </location>
</feature>
<keyword evidence="3" id="KW-1185">Reference proteome</keyword>
<evidence type="ECO:0000313" key="2">
    <source>
        <dbReference type="EMBL" id="KAK1734806.1"/>
    </source>
</evidence>
<comment type="caution">
    <text evidence="2">The sequence shown here is derived from an EMBL/GenBank/DDBJ whole genome shotgun (WGS) entry which is preliminary data.</text>
</comment>
<protein>
    <submittedName>
        <fullName evidence="2">Uncharacterized protein</fullName>
    </submittedName>
</protein>
<reference evidence="2" key="1">
    <citation type="submission" date="2023-06" db="EMBL/GenBank/DDBJ databases">
        <title>Survivors Of The Sea: Transcriptome response of Skeletonema marinoi to long-term dormancy.</title>
        <authorList>
            <person name="Pinder M.I.M."/>
            <person name="Kourtchenko O."/>
            <person name="Robertson E.K."/>
            <person name="Larsson T."/>
            <person name="Maumus F."/>
            <person name="Osuna-Cruz C.M."/>
            <person name="Vancaester E."/>
            <person name="Stenow R."/>
            <person name="Vandepoele K."/>
            <person name="Ploug H."/>
            <person name="Bruchert V."/>
            <person name="Godhe A."/>
            <person name="Topel M."/>
        </authorList>
    </citation>
    <scope>NUCLEOTIDE SEQUENCE</scope>
    <source>
        <strain evidence="2">R05AC</strain>
    </source>
</reference>
<dbReference type="EMBL" id="JATAAI010000037">
    <property type="protein sequence ID" value="KAK1734806.1"/>
    <property type="molecule type" value="Genomic_DNA"/>
</dbReference>
<gene>
    <name evidence="2" type="ORF">QTG54_014679</name>
</gene>
<feature type="compositionally biased region" description="Low complexity" evidence="1">
    <location>
        <begin position="87"/>
        <end position="96"/>
    </location>
</feature>
<evidence type="ECO:0000256" key="1">
    <source>
        <dbReference type="SAM" id="MobiDB-lite"/>
    </source>
</evidence>
<name>A0AAD8XWW8_9STRA</name>
<proteinExistence type="predicted"/>
<dbReference type="Proteomes" id="UP001224775">
    <property type="component" value="Unassembled WGS sequence"/>
</dbReference>
<dbReference type="AlphaFoldDB" id="A0AAD8XWW8"/>
<accession>A0AAD8XWW8</accession>
<feature type="region of interest" description="Disordered" evidence="1">
    <location>
        <begin position="84"/>
        <end position="113"/>
    </location>
</feature>
<evidence type="ECO:0000313" key="3">
    <source>
        <dbReference type="Proteomes" id="UP001224775"/>
    </source>
</evidence>
<sequence>QSPSPRGTILYNRDTLITIRPTARKTADYCLTAPTLLRSHSCFPFTGPLIDTMKLIISTTLTFAVAVAPIASILCTTCNALAPPKHSSPVSTSSSTRKMNINESSPSTFTNNDAFQTTRRSATFSIISSIFAIPSLAHAASENSLESKPQELSEAEKAEAAKERMRQRIADSKKSYRKPTDLVMTRKDSTDYSCVAETGSPCPEGLVPRAVQREIVGALEKLESK</sequence>
<feature type="compositionally biased region" description="Polar residues" evidence="1">
    <location>
        <begin position="97"/>
        <end position="113"/>
    </location>
</feature>
<organism evidence="2 3">
    <name type="scientific">Skeletonema marinoi</name>
    <dbReference type="NCBI Taxonomy" id="267567"/>
    <lineage>
        <taxon>Eukaryota</taxon>
        <taxon>Sar</taxon>
        <taxon>Stramenopiles</taxon>
        <taxon>Ochrophyta</taxon>
        <taxon>Bacillariophyta</taxon>
        <taxon>Coscinodiscophyceae</taxon>
        <taxon>Thalassiosirophycidae</taxon>
        <taxon>Thalassiosirales</taxon>
        <taxon>Skeletonemataceae</taxon>
        <taxon>Skeletonema</taxon>
        <taxon>Skeletonema marinoi-dohrnii complex</taxon>
    </lineage>
</organism>